<keyword evidence="6" id="KW-1185">Reference proteome</keyword>
<dbReference type="Pfam" id="PF08541">
    <property type="entry name" value="ACP_syn_III_C"/>
    <property type="match status" value="1"/>
</dbReference>
<dbReference type="RefSeq" id="WP_246279420.1">
    <property type="nucleotide sequence ID" value="NZ_JACBYQ010000001.1"/>
</dbReference>
<dbReference type="PANTHER" id="PTHR34069">
    <property type="entry name" value="3-OXOACYL-[ACYL-CARRIER-PROTEIN] SYNTHASE 3"/>
    <property type="match status" value="1"/>
</dbReference>
<dbReference type="GO" id="GO:0006633">
    <property type="term" value="P:fatty acid biosynthetic process"/>
    <property type="evidence" value="ECO:0007669"/>
    <property type="project" value="InterPro"/>
</dbReference>
<protein>
    <submittedName>
        <fullName evidence="5">3-oxoacyl-[acyl-carrier-protein] synthase-3</fullName>
        <ecNumber evidence="5">2.3.1.180</ecNumber>
    </submittedName>
</protein>
<dbReference type="GO" id="GO:0044550">
    <property type="term" value="P:secondary metabolite biosynthetic process"/>
    <property type="evidence" value="ECO:0007669"/>
    <property type="project" value="TreeGrafter"/>
</dbReference>
<sequence>MMSCTHRIASKIAAVGSYLPETTRSTEETEQRLLERNPGLNLPLGLIHRLTGVRRVHLRPDGWQTSDLAVAAARDALSGRDEAIELLIFASASQDLIEPATSHIVAAKLGLSCPVMDVKNACNSVLNALQVADALIRTGQYGRVLIVSGEQPSHAVRWDLESKEQFLRSFPGYTMSDGGAAVILERTELPAQQDGQASPPMTPHLLGGHFVAESKHWQVGTLGTGGSMDPHAAHGSYFDMDGAALRQAFLDLGPEPVAKGLRTLGVELAQLDLLAIHQVAAPMLAPIMETLGISTARCVDTVAEHGNLASVTLPLQLQLGWKSGQLQPGSLVGMIGLAGGISLGLMVARL</sequence>
<gene>
    <name evidence="5" type="ORF">FHU41_000751</name>
</gene>
<dbReference type="GO" id="GO:0004315">
    <property type="term" value="F:3-oxoacyl-[acyl-carrier-protein] synthase activity"/>
    <property type="evidence" value="ECO:0007669"/>
    <property type="project" value="InterPro"/>
</dbReference>
<dbReference type="InterPro" id="IPR016039">
    <property type="entry name" value="Thiolase-like"/>
</dbReference>
<accession>A0A7Y9LS17</accession>
<dbReference type="InterPro" id="IPR013751">
    <property type="entry name" value="ACP_syn_III_N"/>
</dbReference>
<dbReference type="PANTHER" id="PTHR34069:SF3">
    <property type="entry name" value="ACYL-COA:ACYL-COA ALKYLTRANSFERASE"/>
    <property type="match status" value="1"/>
</dbReference>
<feature type="domain" description="Beta-ketoacyl-[acyl-carrier-protein] synthase III N-terminal" evidence="4">
    <location>
        <begin position="116"/>
        <end position="188"/>
    </location>
</feature>
<evidence type="ECO:0000313" key="5">
    <source>
        <dbReference type="EMBL" id="NYE94530.1"/>
    </source>
</evidence>
<comment type="caution">
    <text evidence="5">The sequence shown here is derived from an EMBL/GenBank/DDBJ whole genome shotgun (WGS) entry which is preliminary data.</text>
</comment>
<keyword evidence="2 5" id="KW-0012">Acyltransferase</keyword>
<dbReference type="SUPFAM" id="SSF53901">
    <property type="entry name" value="Thiolase-like"/>
    <property type="match status" value="1"/>
</dbReference>
<dbReference type="Pfam" id="PF08545">
    <property type="entry name" value="ACP_syn_III"/>
    <property type="match status" value="1"/>
</dbReference>
<evidence type="ECO:0000256" key="1">
    <source>
        <dbReference type="ARBA" id="ARBA00022679"/>
    </source>
</evidence>
<dbReference type="InterPro" id="IPR013747">
    <property type="entry name" value="ACP_syn_III_C"/>
</dbReference>
<organism evidence="5 6">
    <name type="scientific">Psychromicrobium silvestre</name>
    <dbReference type="NCBI Taxonomy" id="1645614"/>
    <lineage>
        <taxon>Bacteria</taxon>
        <taxon>Bacillati</taxon>
        <taxon>Actinomycetota</taxon>
        <taxon>Actinomycetes</taxon>
        <taxon>Micrococcales</taxon>
        <taxon>Micrococcaceae</taxon>
        <taxon>Psychromicrobium</taxon>
    </lineage>
</organism>
<keyword evidence="1 5" id="KW-0808">Transferase</keyword>
<dbReference type="GO" id="GO:0033818">
    <property type="term" value="F:beta-ketoacyl-acyl-carrier-protein synthase III activity"/>
    <property type="evidence" value="ECO:0007669"/>
    <property type="project" value="UniProtKB-EC"/>
</dbReference>
<dbReference type="EC" id="2.3.1.180" evidence="5"/>
<proteinExistence type="predicted"/>
<dbReference type="AlphaFoldDB" id="A0A7Y9LS17"/>
<dbReference type="Proteomes" id="UP000521748">
    <property type="component" value="Unassembled WGS sequence"/>
</dbReference>
<evidence type="ECO:0000259" key="3">
    <source>
        <dbReference type="Pfam" id="PF08541"/>
    </source>
</evidence>
<evidence type="ECO:0000256" key="2">
    <source>
        <dbReference type="ARBA" id="ARBA00023315"/>
    </source>
</evidence>
<dbReference type="EMBL" id="JACBYQ010000001">
    <property type="protein sequence ID" value="NYE94530.1"/>
    <property type="molecule type" value="Genomic_DNA"/>
</dbReference>
<evidence type="ECO:0000313" key="6">
    <source>
        <dbReference type="Proteomes" id="UP000521748"/>
    </source>
</evidence>
<name>A0A7Y9LS17_9MICC</name>
<feature type="domain" description="Beta-ketoacyl-[acyl-carrier-protein] synthase III C-terminal" evidence="3">
    <location>
        <begin position="262"/>
        <end position="349"/>
    </location>
</feature>
<dbReference type="Gene3D" id="3.40.47.10">
    <property type="match status" value="2"/>
</dbReference>
<evidence type="ECO:0000259" key="4">
    <source>
        <dbReference type="Pfam" id="PF08545"/>
    </source>
</evidence>
<reference evidence="5 6" key="1">
    <citation type="submission" date="2020-07" db="EMBL/GenBank/DDBJ databases">
        <title>Sequencing the genomes of 1000 actinobacteria strains.</title>
        <authorList>
            <person name="Klenk H.-P."/>
        </authorList>
    </citation>
    <scope>NUCLEOTIDE SEQUENCE [LARGE SCALE GENOMIC DNA]</scope>
    <source>
        <strain evidence="5 6">DSM 102047</strain>
    </source>
</reference>